<reference evidence="3 4" key="1">
    <citation type="submission" date="2007-03" db="EMBL/GenBank/DDBJ databases">
        <authorList>
            <person name="Stal L."/>
            <person name="Ferriera S."/>
            <person name="Johnson J."/>
            <person name="Kravitz S."/>
            <person name="Beeson K."/>
            <person name="Sutton G."/>
            <person name="Rogers Y.-H."/>
            <person name="Friedman R."/>
            <person name="Frazier M."/>
            <person name="Venter J.C."/>
        </authorList>
    </citation>
    <scope>NUCLEOTIDE SEQUENCE [LARGE SCALE GENOMIC DNA]</scope>
    <source>
        <strain evidence="3 4">CCY0110</strain>
    </source>
</reference>
<dbReference type="Pfam" id="PF11189">
    <property type="entry name" value="DUF2973"/>
    <property type="match status" value="1"/>
</dbReference>
<keyword evidence="2" id="KW-0472">Membrane</keyword>
<dbReference type="RefSeq" id="WP_008276518.1">
    <property type="nucleotide sequence ID" value="NZ_AAXW01000025.1"/>
</dbReference>
<dbReference type="eggNOG" id="ENOG5032RJR">
    <property type="taxonomic scope" value="Bacteria"/>
</dbReference>
<accession>A3IT13</accession>
<evidence type="ECO:0000313" key="4">
    <source>
        <dbReference type="Proteomes" id="UP000003781"/>
    </source>
</evidence>
<keyword evidence="2" id="KW-0812">Transmembrane</keyword>
<feature type="region of interest" description="Disordered" evidence="1">
    <location>
        <begin position="32"/>
        <end position="53"/>
    </location>
</feature>
<proteinExistence type="predicted"/>
<organism evidence="3 4">
    <name type="scientific">Crocosphaera chwakensis CCY0110</name>
    <dbReference type="NCBI Taxonomy" id="391612"/>
    <lineage>
        <taxon>Bacteria</taxon>
        <taxon>Bacillati</taxon>
        <taxon>Cyanobacteriota</taxon>
        <taxon>Cyanophyceae</taxon>
        <taxon>Oscillatoriophycideae</taxon>
        <taxon>Chroococcales</taxon>
        <taxon>Aphanothecaceae</taxon>
        <taxon>Crocosphaera</taxon>
        <taxon>Crocosphaera chwakensis</taxon>
    </lineage>
</organism>
<dbReference type="OrthoDB" id="513924at2"/>
<feature type="compositionally biased region" description="Polar residues" evidence="1">
    <location>
        <begin position="39"/>
        <end position="53"/>
    </location>
</feature>
<dbReference type="AlphaFoldDB" id="A3IT13"/>
<evidence type="ECO:0000313" key="3">
    <source>
        <dbReference type="EMBL" id="EAZ90444.1"/>
    </source>
</evidence>
<dbReference type="InterPro" id="IPR021355">
    <property type="entry name" value="Phage_Syn9_Gp224"/>
</dbReference>
<feature type="transmembrane region" description="Helical" evidence="2">
    <location>
        <begin position="6"/>
        <end position="26"/>
    </location>
</feature>
<protein>
    <recommendedName>
        <fullName evidence="5">DUF2973 domain-containing protein</fullName>
    </recommendedName>
</protein>
<name>A3IT13_9CHRO</name>
<gene>
    <name evidence="3" type="ORF">CY0110_28964</name>
</gene>
<comment type="caution">
    <text evidence="3">The sequence shown here is derived from an EMBL/GenBank/DDBJ whole genome shotgun (WGS) entry which is preliminary data.</text>
</comment>
<evidence type="ECO:0000256" key="2">
    <source>
        <dbReference type="SAM" id="Phobius"/>
    </source>
</evidence>
<dbReference type="EMBL" id="AAXW01000025">
    <property type="protein sequence ID" value="EAZ90444.1"/>
    <property type="molecule type" value="Genomic_DNA"/>
</dbReference>
<evidence type="ECO:0000256" key="1">
    <source>
        <dbReference type="SAM" id="MobiDB-lite"/>
    </source>
</evidence>
<dbReference type="Proteomes" id="UP000003781">
    <property type="component" value="Unassembled WGS sequence"/>
</dbReference>
<evidence type="ECO:0008006" key="5">
    <source>
        <dbReference type="Google" id="ProtNLM"/>
    </source>
</evidence>
<keyword evidence="4" id="KW-1185">Reference proteome</keyword>
<sequence>MLHLIYIVAFTIIAFLAVSNLIRSLITVSMDSQRRYPNRGNSPSNKAKKSYNYQKTVHPELLDERGKPINEPLLVMRSVSVEDARQQLDAIYNASPNPNKETEDE</sequence>
<keyword evidence="2" id="KW-1133">Transmembrane helix</keyword>